<dbReference type="InterPro" id="IPR003783">
    <property type="entry name" value="Regulatory_RecX"/>
</dbReference>
<feature type="domain" description="RecX first three-helical" evidence="8">
    <location>
        <begin position="68"/>
        <end position="105"/>
    </location>
</feature>
<dbReference type="OrthoDB" id="5421057at2"/>
<evidence type="ECO:0000256" key="4">
    <source>
        <dbReference type="ARBA" id="ARBA00022490"/>
    </source>
</evidence>
<reference evidence="9 10" key="1">
    <citation type="submission" date="2016-09" db="EMBL/GenBank/DDBJ databases">
        <title>Draft genome sequence for the type strain of Desulfuribacillus alkaliarsenatis AHT28, an obligately anaerobic, sulfidogenic bacterium isolated from Russian soda lake sediments.</title>
        <authorList>
            <person name="Abin C.A."/>
            <person name="Hollibaugh J.T."/>
        </authorList>
    </citation>
    <scope>NUCLEOTIDE SEQUENCE [LARGE SCALE GENOMIC DNA]</scope>
    <source>
        <strain evidence="9 10">AHT28</strain>
    </source>
</reference>
<feature type="domain" description="RecX second three-helical" evidence="6">
    <location>
        <begin position="112"/>
        <end position="153"/>
    </location>
</feature>
<dbReference type="PANTHER" id="PTHR33602:SF1">
    <property type="entry name" value="REGULATORY PROTEIN RECX FAMILY PROTEIN"/>
    <property type="match status" value="1"/>
</dbReference>
<evidence type="ECO:0000259" key="7">
    <source>
        <dbReference type="Pfam" id="PF21981"/>
    </source>
</evidence>
<evidence type="ECO:0000256" key="3">
    <source>
        <dbReference type="ARBA" id="ARBA00018111"/>
    </source>
</evidence>
<dbReference type="STRING" id="766136.BHF68_02325"/>
<evidence type="ECO:0000256" key="5">
    <source>
        <dbReference type="HAMAP-Rule" id="MF_01114"/>
    </source>
</evidence>
<dbReference type="Pfam" id="PF21982">
    <property type="entry name" value="RecX_HTH1"/>
    <property type="match status" value="1"/>
</dbReference>
<comment type="caution">
    <text evidence="9">The sequence shown here is derived from an EMBL/GenBank/DDBJ whole genome shotgun (WGS) entry which is preliminary data.</text>
</comment>
<evidence type="ECO:0000256" key="1">
    <source>
        <dbReference type="ARBA" id="ARBA00004496"/>
    </source>
</evidence>
<dbReference type="Proteomes" id="UP000094296">
    <property type="component" value="Unassembled WGS sequence"/>
</dbReference>
<evidence type="ECO:0000256" key="2">
    <source>
        <dbReference type="ARBA" id="ARBA00009695"/>
    </source>
</evidence>
<comment type="function">
    <text evidence="5">Modulates RecA activity.</text>
</comment>
<gene>
    <name evidence="5" type="primary">recX</name>
    <name evidence="9" type="ORF">BHF68_02325</name>
</gene>
<dbReference type="InterPro" id="IPR036388">
    <property type="entry name" value="WH-like_DNA-bd_sf"/>
</dbReference>
<accession>A0A1E5G5Q9</accession>
<dbReference type="RefSeq" id="WP_069642012.1">
    <property type="nucleotide sequence ID" value="NZ_MIJE01000001.1"/>
</dbReference>
<dbReference type="InterPro" id="IPR053925">
    <property type="entry name" value="RecX_HTH_3rd"/>
</dbReference>
<name>A0A1E5G5Q9_9FIRM</name>
<dbReference type="InterPro" id="IPR053924">
    <property type="entry name" value="RecX_HTH_2nd"/>
</dbReference>
<evidence type="ECO:0000313" key="10">
    <source>
        <dbReference type="Proteomes" id="UP000094296"/>
    </source>
</evidence>
<feature type="domain" description="RecX third three-helical" evidence="7">
    <location>
        <begin position="219"/>
        <end position="262"/>
    </location>
</feature>
<dbReference type="EMBL" id="MIJE01000001">
    <property type="protein sequence ID" value="OEF98520.1"/>
    <property type="molecule type" value="Genomic_DNA"/>
</dbReference>
<organism evidence="9 10">
    <name type="scientific">Desulfuribacillus alkaliarsenatis</name>
    <dbReference type="NCBI Taxonomy" id="766136"/>
    <lineage>
        <taxon>Bacteria</taxon>
        <taxon>Bacillati</taxon>
        <taxon>Bacillota</taxon>
        <taxon>Desulfuribacillia</taxon>
        <taxon>Desulfuribacillales</taxon>
        <taxon>Desulfuribacillaceae</taxon>
        <taxon>Desulfuribacillus</taxon>
    </lineage>
</organism>
<comment type="subcellular location">
    <subcellularLocation>
        <location evidence="1 5">Cytoplasm</location>
    </subcellularLocation>
</comment>
<protein>
    <recommendedName>
        <fullName evidence="3 5">Regulatory protein RecX</fullName>
    </recommendedName>
</protein>
<keyword evidence="4 5" id="KW-0963">Cytoplasm</keyword>
<dbReference type="Gene3D" id="1.10.10.10">
    <property type="entry name" value="Winged helix-like DNA-binding domain superfamily/Winged helix DNA-binding domain"/>
    <property type="match status" value="4"/>
</dbReference>
<dbReference type="AlphaFoldDB" id="A0A1E5G5Q9"/>
<dbReference type="Pfam" id="PF21981">
    <property type="entry name" value="RecX_HTH3"/>
    <property type="match status" value="1"/>
</dbReference>
<dbReference type="InterPro" id="IPR053926">
    <property type="entry name" value="RecX_HTH_1st"/>
</dbReference>
<proteinExistence type="inferred from homology"/>
<dbReference type="GO" id="GO:0005737">
    <property type="term" value="C:cytoplasm"/>
    <property type="evidence" value="ECO:0007669"/>
    <property type="project" value="UniProtKB-SubCell"/>
</dbReference>
<dbReference type="HAMAP" id="MF_01114">
    <property type="entry name" value="RecX"/>
    <property type="match status" value="1"/>
</dbReference>
<dbReference type="GO" id="GO:0006282">
    <property type="term" value="P:regulation of DNA repair"/>
    <property type="evidence" value="ECO:0007669"/>
    <property type="project" value="UniProtKB-UniRule"/>
</dbReference>
<evidence type="ECO:0000313" key="9">
    <source>
        <dbReference type="EMBL" id="OEF98520.1"/>
    </source>
</evidence>
<sequence length="271" mass="31372">MAVIATIEQQKKQRERYNIYIETNDEVTFLAGVDQDIIIEYSLKIGTEIDESMLIEIIKQDNIKKGLQKCLRYLAHKMRTCFEITNYLESKEFDAQAIDAIINKLLSYGYINDHEYAMTYTKEQARIGNKGPIYIRNELAAKGITKDIIEQSLLLYNSDLQLENALKFIESKAKSLKNKSAIQTKNTLAQTLLKKGFPIEIINDAIEGNLSILSSSDKQAIQHQGMKAHRRLSKYTGKEYELRMKRHLYNKGFQLDEIEEFMRTITLDNNK</sequence>
<evidence type="ECO:0000259" key="6">
    <source>
        <dbReference type="Pfam" id="PF02631"/>
    </source>
</evidence>
<keyword evidence="10" id="KW-1185">Reference proteome</keyword>
<dbReference type="PANTHER" id="PTHR33602">
    <property type="entry name" value="REGULATORY PROTEIN RECX FAMILY PROTEIN"/>
    <property type="match status" value="1"/>
</dbReference>
<comment type="similarity">
    <text evidence="2 5">Belongs to the RecX family.</text>
</comment>
<dbReference type="Pfam" id="PF02631">
    <property type="entry name" value="RecX_HTH2"/>
    <property type="match status" value="1"/>
</dbReference>
<evidence type="ECO:0000259" key="8">
    <source>
        <dbReference type="Pfam" id="PF21982"/>
    </source>
</evidence>